<evidence type="ECO:0000313" key="5">
    <source>
        <dbReference type="EMBL" id="MBZ0155178.1"/>
    </source>
</evidence>
<dbReference type="PANTHER" id="PTHR35092:SF1">
    <property type="entry name" value="CHLORINASE MJ1651"/>
    <property type="match status" value="1"/>
</dbReference>
<dbReference type="InterPro" id="IPR023227">
    <property type="entry name" value="SAM_OH_AdoTrfase_C_sf"/>
</dbReference>
<evidence type="ECO:0000256" key="2">
    <source>
        <dbReference type="ARBA" id="ARBA00024035"/>
    </source>
</evidence>
<evidence type="ECO:0000256" key="1">
    <source>
        <dbReference type="ARBA" id="ARBA00022691"/>
    </source>
</evidence>
<reference evidence="5" key="2">
    <citation type="submission" date="2021-08" db="EMBL/GenBank/DDBJ databases">
        <authorList>
            <person name="Dalcin Martins P."/>
        </authorList>
    </citation>
    <scope>NUCLEOTIDE SEQUENCE</scope>
    <source>
        <strain evidence="5">MAG_39</strain>
    </source>
</reference>
<evidence type="ECO:0000259" key="3">
    <source>
        <dbReference type="Pfam" id="PF01887"/>
    </source>
</evidence>
<comment type="caution">
    <text evidence="5">The sequence shown here is derived from an EMBL/GenBank/DDBJ whole genome shotgun (WGS) entry which is preliminary data.</text>
</comment>
<name>A0A953M182_9BACT</name>
<dbReference type="Pfam" id="PF20257">
    <property type="entry name" value="SAM_HAT_C"/>
    <property type="match status" value="1"/>
</dbReference>
<dbReference type="Proteomes" id="UP000705867">
    <property type="component" value="Unassembled WGS sequence"/>
</dbReference>
<evidence type="ECO:0000259" key="4">
    <source>
        <dbReference type="Pfam" id="PF20257"/>
    </source>
</evidence>
<comment type="similarity">
    <text evidence="2">Belongs to the SAM hydrolase / SAM-dependent halogenase family.</text>
</comment>
<organism evidence="5 6">
    <name type="scientific">Candidatus Nitrobium versatile</name>
    <dbReference type="NCBI Taxonomy" id="2884831"/>
    <lineage>
        <taxon>Bacteria</taxon>
        <taxon>Pseudomonadati</taxon>
        <taxon>Nitrospirota</taxon>
        <taxon>Nitrospiria</taxon>
        <taxon>Nitrospirales</taxon>
        <taxon>Nitrospiraceae</taxon>
        <taxon>Candidatus Nitrobium</taxon>
    </lineage>
</organism>
<feature type="domain" description="S-adenosyl-l-methionine hydroxide adenosyltransferase C-terminal" evidence="4">
    <location>
        <begin position="173"/>
        <end position="253"/>
    </location>
</feature>
<sequence>MSPVITLTTDFGYKDPFVGEMKGIILSINPRVLPVDITHAITPQDIREGALLIGESCRYFPKGSIHVVVVDPGVGSGRRAIIVEAGGHLFVGPDNGVFSTVLSSPESVRVIHILEEKYVLSLQSPTFQGRDVFAPAAAWLSRGVALEEFGPRIDDPVRIVFPLPRQEGEGITGEVIYIDRFGNAITNIRRSDLETLGVWHAELKGIPIPPVGHYAQAEENSLSCLINSSGHLELFVNRGDASGRYGIRKGDPVMLRRCNQK</sequence>
<dbReference type="SUPFAM" id="SSF102522">
    <property type="entry name" value="Bacterial fluorinating enzyme, N-terminal domain"/>
    <property type="match status" value="1"/>
</dbReference>
<protein>
    <submittedName>
        <fullName evidence="5">SAM-dependent chlorinase/fluorinase</fullName>
    </submittedName>
</protein>
<dbReference type="Gene3D" id="3.40.50.10790">
    <property type="entry name" value="S-adenosyl-l-methionine hydroxide adenosyltransferase, N-terminal"/>
    <property type="match status" value="1"/>
</dbReference>
<dbReference type="PIRSF" id="PIRSF006779">
    <property type="entry name" value="UCP006779"/>
    <property type="match status" value="1"/>
</dbReference>
<dbReference type="PANTHER" id="PTHR35092">
    <property type="entry name" value="CHLORINASE MJ1651"/>
    <property type="match status" value="1"/>
</dbReference>
<gene>
    <name evidence="5" type="ORF">K8I29_03060</name>
</gene>
<dbReference type="Gene3D" id="2.40.30.90">
    <property type="entry name" value="Bacterial fluorinating enzyme like"/>
    <property type="match status" value="1"/>
</dbReference>
<evidence type="ECO:0000313" key="6">
    <source>
        <dbReference type="Proteomes" id="UP000705867"/>
    </source>
</evidence>
<dbReference type="InterPro" id="IPR002747">
    <property type="entry name" value="SAM_OH_AdoTrfase"/>
</dbReference>
<keyword evidence="1" id="KW-0949">S-adenosyl-L-methionine</keyword>
<dbReference type="InterPro" id="IPR023228">
    <property type="entry name" value="SAM_OH_AdoTrfase_N_sf"/>
</dbReference>
<accession>A0A953M182</accession>
<dbReference type="AlphaFoldDB" id="A0A953M182"/>
<proteinExistence type="inferred from homology"/>
<reference evidence="5" key="1">
    <citation type="journal article" date="2021" name="bioRxiv">
        <title>Unraveling nitrogen, sulfur and carbon metabolic pathways and microbial community transcriptional responses to substrate deprivation and toxicity stresses in a bioreactor mimicking anoxic brackish coastal sediment conditions.</title>
        <authorList>
            <person name="Martins P.D."/>
            <person name="Echeveste M.J."/>
            <person name="Arshad A."/>
            <person name="Kurth J."/>
            <person name="Ouboter H."/>
            <person name="Jetten M.S.M."/>
            <person name="Welte C.U."/>
        </authorList>
    </citation>
    <scope>NUCLEOTIDE SEQUENCE</scope>
    <source>
        <strain evidence="5">MAG_39</strain>
    </source>
</reference>
<dbReference type="EMBL" id="JAIOIV010000024">
    <property type="protein sequence ID" value="MBZ0155178.1"/>
    <property type="molecule type" value="Genomic_DNA"/>
</dbReference>
<dbReference type="SUPFAM" id="SSF101852">
    <property type="entry name" value="Bacterial fluorinating enzyme, C-terminal domain"/>
    <property type="match status" value="1"/>
</dbReference>
<dbReference type="InterPro" id="IPR046469">
    <property type="entry name" value="SAM_HAT_N"/>
</dbReference>
<dbReference type="Pfam" id="PF01887">
    <property type="entry name" value="SAM_HAT_N"/>
    <property type="match status" value="1"/>
</dbReference>
<dbReference type="InterPro" id="IPR046470">
    <property type="entry name" value="SAM_HAT_C"/>
</dbReference>
<feature type="domain" description="S-adenosyl-l-methionine hydroxide adenosyltransferase N-terminal" evidence="3">
    <location>
        <begin position="5"/>
        <end position="150"/>
    </location>
</feature>